<proteinExistence type="inferred from homology"/>
<feature type="domain" description="LOB" evidence="3">
    <location>
        <begin position="127"/>
        <end position="202"/>
    </location>
</feature>
<feature type="region of interest" description="Disordered" evidence="2">
    <location>
        <begin position="1"/>
        <end position="67"/>
    </location>
</feature>
<dbReference type="PANTHER" id="PTHR31529:SF23">
    <property type="entry name" value="LOB DOMAIN-CONTAINING PROTEIN 16"/>
    <property type="match status" value="1"/>
</dbReference>
<protein>
    <submittedName>
        <fullName evidence="4">Lateral organ boundaries domain-containing protein</fullName>
    </submittedName>
</protein>
<dbReference type="Pfam" id="PF03195">
    <property type="entry name" value="LOB"/>
    <property type="match status" value="1"/>
</dbReference>
<evidence type="ECO:0000259" key="3">
    <source>
        <dbReference type="PROSITE" id="PS50891"/>
    </source>
</evidence>
<dbReference type="GO" id="GO:0009755">
    <property type="term" value="P:hormone-mediated signaling pathway"/>
    <property type="evidence" value="ECO:0007669"/>
    <property type="project" value="TreeGrafter"/>
</dbReference>
<accession>A0A118K1S8</accession>
<dbReference type="PROSITE" id="PS50891">
    <property type="entry name" value="LOB"/>
    <property type="match status" value="1"/>
</dbReference>
<evidence type="ECO:0000256" key="1">
    <source>
        <dbReference type="ARBA" id="ARBA00005474"/>
    </source>
</evidence>
<dbReference type="Proteomes" id="UP000243975">
    <property type="component" value="Unassembled WGS sequence"/>
</dbReference>
<dbReference type="InterPro" id="IPR004883">
    <property type="entry name" value="LOB"/>
</dbReference>
<gene>
    <name evidence="4" type="ORF">Ccrd_018415</name>
</gene>
<dbReference type="GO" id="GO:0045893">
    <property type="term" value="P:positive regulation of DNA-templated transcription"/>
    <property type="evidence" value="ECO:0007669"/>
    <property type="project" value="TreeGrafter"/>
</dbReference>
<feature type="compositionally biased region" description="Pro residues" evidence="2">
    <location>
        <begin position="20"/>
        <end position="59"/>
    </location>
</feature>
<dbReference type="PANTHER" id="PTHR31529">
    <property type="entry name" value="LOB DOMAIN CONTAINING PROTEIN"/>
    <property type="match status" value="1"/>
</dbReference>
<dbReference type="AlphaFoldDB" id="A0A118K1S8"/>
<sequence length="202" mass="22355">MSTTVFTVADHRRPHRRRPPPLSPLQPPQPRRLPPPLLSPLQPPQPRCCPPPPLSPLRPPQLRRRRPAPASLFRPAPLSLFALSSSSQESLHEDFESLKDVFILEEGTRDGLLGCWVVATVAGTTGSPCGTCKCLRRKCTDGCIFAPYFSSEQDPARFAAIHKVFGASNVSKLLHHVAVADRCETVVTIAYEAQARIRDPWD</sequence>
<dbReference type="GO" id="GO:0005634">
    <property type="term" value="C:nucleus"/>
    <property type="evidence" value="ECO:0007669"/>
    <property type="project" value="TreeGrafter"/>
</dbReference>
<organism evidence="4 5">
    <name type="scientific">Cynara cardunculus var. scolymus</name>
    <name type="common">Globe artichoke</name>
    <name type="synonym">Cynara scolymus</name>
    <dbReference type="NCBI Taxonomy" id="59895"/>
    <lineage>
        <taxon>Eukaryota</taxon>
        <taxon>Viridiplantae</taxon>
        <taxon>Streptophyta</taxon>
        <taxon>Embryophyta</taxon>
        <taxon>Tracheophyta</taxon>
        <taxon>Spermatophyta</taxon>
        <taxon>Magnoliopsida</taxon>
        <taxon>eudicotyledons</taxon>
        <taxon>Gunneridae</taxon>
        <taxon>Pentapetalae</taxon>
        <taxon>asterids</taxon>
        <taxon>campanulids</taxon>
        <taxon>Asterales</taxon>
        <taxon>Asteraceae</taxon>
        <taxon>Carduoideae</taxon>
        <taxon>Cardueae</taxon>
        <taxon>Carduinae</taxon>
        <taxon>Cynara</taxon>
    </lineage>
</organism>
<evidence type="ECO:0000256" key="2">
    <source>
        <dbReference type="SAM" id="MobiDB-lite"/>
    </source>
</evidence>
<dbReference type="Gramene" id="KVI03288">
    <property type="protein sequence ID" value="KVI03288"/>
    <property type="gene ID" value="Ccrd_018415"/>
</dbReference>
<keyword evidence="5" id="KW-1185">Reference proteome</keyword>
<evidence type="ECO:0000313" key="4">
    <source>
        <dbReference type="EMBL" id="KVI03288.1"/>
    </source>
</evidence>
<name>A0A118K1S8_CYNCS</name>
<reference evidence="4 5" key="1">
    <citation type="journal article" date="2016" name="Sci. Rep.">
        <title>The genome sequence of the outbreeding globe artichoke constructed de novo incorporating a phase-aware low-pass sequencing strategy of F1 progeny.</title>
        <authorList>
            <person name="Scaglione D."/>
            <person name="Reyes-Chin-Wo S."/>
            <person name="Acquadro A."/>
            <person name="Froenicke L."/>
            <person name="Portis E."/>
            <person name="Beitel C."/>
            <person name="Tirone M."/>
            <person name="Mauro R."/>
            <person name="Lo Monaco A."/>
            <person name="Mauromicale G."/>
            <person name="Faccioli P."/>
            <person name="Cattivelli L."/>
            <person name="Rieseberg L."/>
            <person name="Michelmore R."/>
            <person name="Lanteri S."/>
        </authorList>
    </citation>
    <scope>NUCLEOTIDE SEQUENCE [LARGE SCALE GENOMIC DNA]</scope>
    <source>
        <strain evidence="4">2C</strain>
    </source>
</reference>
<comment type="caution">
    <text evidence="4">The sequence shown here is derived from an EMBL/GenBank/DDBJ whole genome shotgun (WGS) entry which is preliminary data.</text>
</comment>
<dbReference type="STRING" id="59895.A0A118K1S8"/>
<dbReference type="EMBL" id="LEKV01002383">
    <property type="protein sequence ID" value="KVI03288.1"/>
    <property type="molecule type" value="Genomic_DNA"/>
</dbReference>
<evidence type="ECO:0000313" key="5">
    <source>
        <dbReference type="Proteomes" id="UP000243975"/>
    </source>
</evidence>
<comment type="similarity">
    <text evidence="1">Belongs to the LOB domain-containing protein family.</text>
</comment>